<evidence type="ECO:0000256" key="5">
    <source>
        <dbReference type="ARBA" id="ARBA00023136"/>
    </source>
</evidence>
<proteinExistence type="predicted"/>
<dbReference type="InterPro" id="IPR001182">
    <property type="entry name" value="FtsW/RodA"/>
</dbReference>
<dbReference type="NCBIfam" id="NF038403">
    <property type="entry name" value="perm_prefix_1"/>
    <property type="match status" value="1"/>
</dbReference>
<feature type="transmembrane region" description="Helical" evidence="6">
    <location>
        <begin position="327"/>
        <end position="347"/>
    </location>
</feature>
<dbReference type="PANTHER" id="PTHR30474:SF1">
    <property type="entry name" value="PEPTIDOGLYCAN GLYCOSYLTRANSFERASE MRDB"/>
    <property type="match status" value="1"/>
</dbReference>
<dbReference type="GO" id="GO:0008360">
    <property type="term" value="P:regulation of cell shape"/>
    <property type="evidence" value="ECO:0007669"/>
    <property type="project" value="UniProtKB-KW"/>
</dbReference>
<keyword evidence="4 6" id="KW-1133">Transmembrane helix</keyword>
<evidence type="ECO:0000256" key="6">
    <source>
        <dbReference type="SAM" id="Phobius"/>
    </source>
</evidence>
<comment type="caution">
    <text evidence="7">The sequence shown here is derived from an EMBL/GenBank/DDBJ whole genome shotgun (WGS) entry which is preliminary data.</text>
</comment>
<dbReference type="GO" id="GO:0005886">
    <property type="term" value="C:plasma membrane"/>
    <property type="evidence" value="ECO:0007669"/>
    <property type="project" value="TreeGrafter"/>
</dbReference>
<evidence type="ECO:0000256" key="4">
    <source>
        <dbReference type="ARBA" id="ARBA00022989"/>
    </source>
</evidence>
<keyword evidence="3" id="KW-0133">Cell shape</keyword>
<keyword evidence="2 6" id="KW-0812">Transmembrane</keyword>
<evidence type="ECO:0000256" key="2">
    <source>
        <dbReference type="ARBA" id="ARBA00022692"/>
    </source>
</evidence>
<keyword evidence="5 6" id="KW-0472">Membrane</keyword>
<dbReference type="PANTHER" id="PTHR30474">
    <property type="entry name" value="CELL CYCLE PROTEIN"/>
    <property type="match status" value="1"/>
</dbReference>
<feature type="transmembrane region" description="Helical" evidence="6">
    <location>
        <begin position="241"/>
        <end position="259"/>
    </location>
</feature>
<feature type="transmembrane region" description="Helical" evidence="6">
    <location>
        <begin position="393"/>
        <end position="415"/>
    </location>
</feature>
<evidence type="ECO:0008006" key="8">
    <source>
        <dbReference type="Google" id="ProtNLM"/>
    </source>
</evidence>
<protein>
    <recommendedName>
        <fullName evidence="8">Cell division protein FtsW, lipid II flippase</fullName>
    </recommendedName>
</protein>
<dbReference type="AlphaFoldDB" id="A0A0M0KGH0"/>
<accession>A0A0M0KGH0</accession>
<dbReference type="Pfam" id="PF01098">
    <property type="entry name" value="FTSW_RODA_SPOVE"/>
    <property type="match status" value="1"/>
</dbReference>
<evidence type="ECO:0000313" key="7">
    <source>
        <dbReference type="EMBL" id="KOO37921.1"/>
    </source>
</evidence>
<feature type="transmembrane region" description="Helical" evidence="6">
    <location>
        <begin position="359"/>
        <end position="381"/>
    </location>
</feature>
<organism evidence="7">
    <name type="scientific">Halalkalibacterium halodurans</name>
    <name type="common">Bacillus halodurans</name>
    <dbReference type="NCBI Taxonomy" id="86665"/>
    <lineage>
        <taxon>Bacteria</taxon>
        <taxon>Bacillati</taxon>
        <taxon>Bacillota</taxon>
        <taxon>Bacilli</taxon>
        <taxon>Bacillales</taxon>
        <taxon>Bacillaceae</taxon>
        <taxon>Halalkalibacterium (ex Joshi et al. 2022)</taxon>
    </lineage>
</organism>
<dbReference type="InterPro" id="IPR047928">
    <property type="entry name" value="Perm_prefix_1"/>
</dbReference>
<feature type="transmembrane region" description="Helical" evidence="6">
    <location>
        <begin position="76"/>
        <end position="96"/>
    </location>
</feature>
<feature type="transmembrane region" description="Helical" evidence="6">
    <location>
        <begin position="108"/>
        <end position="126"/>
    </location>
</feature>
<dbReference type="PATRIC" id="fig|136160.3.peg.820"/>
<feature type="transmembrane region" description="Helical" evidence="6">
    <location>
        <begin position="132"/>
        <end position="156"/>
    </location>
</feature>
<dbReference type="GO" id="GO:0051301">
    <property type="term" value="P:cell division"/>
    <property type="evidence" value="ECO:0007669"/>
    <property type="project" value="InterPro"/>
</dbReference>
<sequence length="434" mass="49158">MKMDDFLARVLGQMKSKAGRELVEKELRHHLNESSKAYKKAGYTEEEASAKAVQDMGDPDDLGLKMNRLHRPVMDWPLLIVAGLLLAISMLPVFLVKNEIGGIMTYQWLSLFASSIVLVGCMLFPYEKLLSWWKIWLAMGMGILLLTLMPIFSLTVNGKVYFSPLGGTMDMMVVNFLLLLGWIGYLLIAKRKPLPLTILLVWLPVMFLTFLTHYIAAFAYFSLSLFTYFLKSSKQREKITFLLVNVCLLVIAVTFYISIAPQHQIDRVLGWLRTEQYSSSFGYIPFINQDLLQHSVFFGRGSSQFAQTMVELRYNTDLVLLFLIHEIGWVPALSILALFVYAIVRFVRTSRRTPDLKGSVLVIGATTLIVVPLMMGVFMNIGWLPIIKHSVPMLSFGIGQQMYYSGLIGIILNVYRHQYVVIDRGLKGAGTKAP</sequence>
<dbReference type="GO" id="GO:0032153">
    <property type="term" value="C:cell division site"/>
    <property type="evidence" value="ECO:0007669"/>
    <property type="project" value="TreeGrafter"/>
</dbReference>
<evidence type="ECO:0000256" key="3">
    <source>
        <dbReference type="ARBA" id="ARBA00022960"/>
    </source>
</evidence>
<feature type="transmembrane region" description="Helical" evidence="6">
    <location>
        <begin position="200"/>
        <end position="229"/>
    </location>
</feature>
<feature type="transmembrane region" description="Helical" evidence="6">
    <location>
        <begin position="168"/>
        <end position="188"/>
    </location>
</feature>
<reference evidence="7" key="1">
    <citation type="submission" date="2015-08" db="EMBL/GenBank/DDBJ databases">
        <title>Complete DNA Sequence of Pseudomonas syringae pv. actinidiae, the Causal Agent of Kiwifruit Canker Disease.</title>
        <authorList>
            <person name="Rikkerink E.H.A."/>
            <person name="Fineran P.C."/>
        </authorList>
    </citation>
    <scope>NUCLEOTIDE SEQUENCE</scope>
    <source>
        <strain evidence="7">DSM 13666</strain>
    </source>
</reference>
<dbReference type="EMBL" id="LILD01000001">
    <property type="protein sequence ID" value="KOO37921.1"/>
    <property type="molecule type" value="Genomic_DNA"/>
</dbReference>
<evidence type="ECO:0000256" key="1">
    <source>
        <dbReference type="ARBA" id="ARBA00004141"/>
    </source>
</evidence>
<dbReference type="GO" id="GO:0015648">
    <property type="term" value="F:lipid-linked peptidoglycan transporter activity"/>
    <property type="evidence" value="ECO:0007669"/>
    <property type="project" value="TreeGrafter"/>
</dbReference>
<gene>
    <name evidence="7" type="ORF">AMD02_02940</name>
</gene>
<name>A0A0M0KGH0_ALKHA</name>
<comment type="subcellular location">
    <subcellularLocation>
        <location evidence="1">Membrane</location>
        <topology evidence="1">Multi-pass membrane protein</topology>
    </subcellularLocation>
</comment>